<reference evidence="1" key="1">
    <citation type="submission" date="2021-03" db="EMBL/GenBank/DDBJ databases">
        <title>Antimicrobial resistance genes in bacteria isolated from Japanese honey, and their potential for conferring macrolide and lincosamide resistance in the American foulbrood pathogen Paenibacillus larvae.</title>
        <authorList>
            <person name="Okamoto M."/>
            <person name="Kumagai M."/>
            <person name="Kanamori H."/>
            <person name="Takamatsu D."/>
        </authorList>
    </citation>
    <scope>NUCLEOTIDE SEQUENCE</scope>
    <source>
        <strain evidence="1">J41TS4</strain>
    </source>
</reference>
<evidence type="ECO:0000313" key="2">
    <source>
        <dbReference type="Proteomes" id="UP000678895"/>
    </source>
</evidence>
<protein>
    <submittedName>
        <fullName evidence="1">Uncharacterized protein</fullName>
    </submittedName>
</protein>
<keyword evidence="2" id="KW-1185">Reference proteome</keyword>
<gene>
    <name evidence="1" type="ORF">J41TS4_39710</name>
</gene>
<comment type="caution">
    <text evidence="1">The sequence shown here is derived from an EMBL/GenBank/DDBJ whole genome shotgun (WGS) entry which is preliminary data.</text>
</comment>
<sequence>MGCSPIEYSRVLDKRSEKVKQTEKPFPMKENHQRRQIMALCGPRCFLSRLMAESYNKSVRSNKVKERGMCDV</sequence>
<organism evidence="1 2">
    <name type="scientific">Paenibacillus apis</name>
    <dbReference type="NCBI Taxonomy" id="1792174"/>
    <lineage>
        <taxon>Bacteria</taxon>
        <taxon>Bacillati</taxon>
        <taxon>Bacillota</taxon>
        <taxon>Bacilli</taxon>
        <taxon>Bacillales</taxon>
        <taxon>Paenibacillaceae</taxon>
        <taxon>Paenibacillus</taxon>
    </lineage>
</organism>
<dbReference type="Proteomes" id="UP000678895">
    <property type="component" value="Unassembled WGS sequence"/>
</dbReference>
<dbReference type="AlphaFoldDB" id="A0A919Y6N2"/>
<dbReference type="EMBL" id="BORS01000015">
    <property type="protein sequence ID" value="GIO44213.1"/>
    <property type="molecule type" value="Genomic_DNA"/>
</dbReference>
<name>A0A919Y6N2_9BACL</name>
<accession>A0A919Y6N2</accession>
<proteinExistence type="predicted"/>
<evidence type="ECO:0000313" key="1">
    <source>
        <dbReference type="EMBL" id="GIO44213.1"/>
    </source>
</evidence>